<comment type="caution">
    <text evidence="17">The sequence shown here is derived from an EMBL/GenBank/DDBJ whole genome shotgun (WGS) entry which is preliminary data.</text>
</comment>
<dbReference type="PROSITE" id="PS50113">
    <property type="entry name" value="PAC"/>
    <property type="match status" value="1"/>
</dbReference>
<dbReference type="PANTHER" id="PTHR45339:SF5">
    <property type="entry name" value="HISTIDINE KINASE"/>
    <property type="match status" value="1"/>
</dbReference>
<dbReference type="EC" id="2.7.13.3" evidence="2"/>
<evidence type="ECO:0000256" key="7">
    <source>
        <dbReference type="ARBA" id="ARBA00022840"/>
    </source>
</evidence>
<dbReference type="Pfam" id="PF00512">
    <property type="entry name" value="HisKA"/>
    <property type="match status" value="1"/>
</dbReference>
<comment type="catalytic activity">
    <reaction evidence="1">
        <text>ATP + protein L-histidine = ADP + protein N-phospho-L-histidine.</text>
        <dbReference type="EC" id="2.7.13.3"/>
    </reaction>
</comment>
<reference evidence="17 18" key="1">
    <citation type="submission" date="2019-01" db="EMBL/GenBank/DDBJ databases">
        <authorList>
            <person name="Chen W.-M."/>
        </authorList>
    </citation>
    <scope>NUCLEOTIDE SEQUENCE [LARGE SCALE GENOMIC DNA]</scope>
    <source>
        <strain evidence="17 18">TER-1</strain>
    </source>
</reference>
<protein>
    <recommendedName>
        <fullName evidence="10">Sensory/regulatory protein RpfC</fullName>
        <ecNumber evidence="2">2.7.13.3</ecNumber>
    </recommendedName>
</protein>
<feature type="domain" description="Response regulatory" evidence="15">
    <location>
        <begin position="561"/>
        <end position="678"/>
    </location>
</feature>
<dbReference type="InterPro" id="IPR004358">
    <property type="entry name" value="Sig_transdc_His_kin-like_C"/>
</dbReference>
<dbReference type="InterPro" id="IPR013655">
    <property type="entry name" value="PAS_fold_3"/>
</dbReference>
<dbReference type="SMART" id="SM00086">
    <property type="entry name" value="PAC"/>
    <property type="match status" value="2"/>
</dbReference>
<dbReference type="InterPro" id="IPR036890">
    <property type="entry name" value="HATPase_C_sf"/>
</dbReference>
<dbReference type="Gene3D" id="2.10.70.100">
    <property type="match status" value="1"/>
</dbReference>
<dbReference type="InterPro" id="IPR000700">
    <property type="entry name" value="PAS-assoc_C"/>
</dbReference>
<dbReference type="Pfam" id="PF08447">
    <property type="entry name" value="PAS_3"/>
    <property type="match status" value="1"/>
</dbReference>
<dbReference type="InterPro" id="IPR003594">
    <property type="entry name" value="HATPase_dom"/>
</dbReference>
<evidence type="ECO:0000256" key="9">
    <source>
        <dbReference type="ARBA" id="ARBA00064003"/>
    </source>
</evidence>
<keyword evidence="7" id="KW-0067">ATP-binding</keyword>
<dbReference type="Pfam" id="PF00072">
    <property type="entry name" value="Response_reg"/>
    <property type="match status" value="1"/>
</dbReference>
<feature type="domain" description="Histidine kinase" evidence="14">
    <location>
        <begin position="318"/>
        <end position="539"/>
    </location>
</feature>
<feature type="modified residue" description="4-aspartylphosphate" evidence="11">
    <location>
        <position position="610"/>
    </location>
</feature>
<dbReference type="FunFam" id="1.10.287.130:FF:000002">
    <property type="entry name" value="Two-component osmosensing histidine kinase"/>
    <property type="match status" value="1"/>
</dbReference>
<evidence type="ECO:0000256" key="4">
    <source>
        <dbReference type="ARBA" id="ARBA00022679"/>
    </source>
</evidence>
<dbReference type="Proteomes" id="UP000286997">
    <property type="component" value="Unassembled WGS sequence"/>
</dbReference>
<proteinExistence type="predicted"/>
<evidence type="ECO:0000256" key="1">
    <source>
        <dbReference type="ARBA" id="ARBA00000085"/>
    </source>
</evidence>
<dbReference type="CDD" id="cd00082">
    <property type="entry name" value="HisKA"/>
    <property type="match status" value="1"/>
</dbReference>
<dbReference type="CDD" id="cd16922">
    <property type="entry name" value="HATPase_EvgS-ArcB-TorS-like"/>
    <property type="match status" value="1"/>
</dbReference>
<dbReference type="CDD" id="cd17546">
    <property type="entry name" value="REC_hyHK_CKI1_RcsC-like"/>
    <property type="match status" value="1"/>
</dbReference>
<dbReference type="Gene3D" id="1.10.287.130">
    <property type="match status" value="1"/>
</dbReference>
<keyword evidence="12" id="KW-0175">Coiled coil</keyword>
<dbReference type="AlphaFoldDB" id="A0A437NT61"/>
<evidence type="ECO:0000313" key="17">
    <source>
        <dbReference type="EMBL" id="RVU13209.1"/>
    </source>
</evidence>
<dbReference type="SUPFAM" id="SSF55874">
    <property type="entry name" value="ATPase domain of HSP90 chaperone/DNA topoisomerase II/histidine kinase"/>
    <property type="match status" value="1"/>
</dbReference>
<dbReference type="InterPro" id="IPR001789">
    <property type="entry name" value="Sig_transdc_resp-reg_receiver"/>
</dbReference>
<dbReference type="PANTHER" id="PTHR45339">
    <property type="entry name" value="HYBRID SIGNAL TRANSDUCTION HISTIDINE KINASE J"/>
    <property type="match status" value="1"/>
</dbReference>
<evidence type="ECO:0000256" key="8">
    <source>
        <dbReference type="ARBA" id="ARBA00023012"/>
    </source>
</evidence>
<dbReference type="Gene3D" id="3.40.50.2300">
    <property type="match status" value="1"/>
</dbReference>
<dbReference type="InterPro" id="IPR001610">
    <property type="entry name" value="PAC"/>
</dbReference>
<evidence type="ECO:0000256" key="2">
    <source>
        <dbReference type="ARBA" id="ARBA00012438"/>
    </source>
</evidence>
<evidence type="ECO:0000259" key="15">
    <source>
        <dbReference type="PROSITE" id="PS50110"/>
    </source>
</evidence>
<dbReference type="OrthoDB" id="9789782at2"/>
<dbReference type="EMBL" id="SACP01000045">
    <property type="protein sequence ID" value="RVU13209.1"/>
    <property type="molecule type" value="Genomic_DNA"/>
</dbReference>
<keyword evidence="4" id="KW-0808">Transferase</keyword>
<feature type="region of interest" description="Disordered" evidence="13">
    <location>
        <begin position="1"/>
        <end position="47"/>
    </location>
</feature>
<evidence type="ECO:0000256" key="11">
    <source>
        <dbReference type="PROSITE-ProRule" id="PRU00169"/>
    </source>
</evidence>
<feature type="domain" description="PAC" evidence="16">
    <location>
        <begin position="248"/>
        <end position="300"/>
    </location>
</feature>
<accession>A0A437NT61</accession>
<dbReference type="SUPFAM" id="SSF52172">
    <property type="entry name" value="CheY-like"/>
    <property type="match status" value="1"/>
</dbReference>
<dbReference type="GO" id="GO:0000155">
    <property type="term" value="F:phosphorelay sensor kinase activity"/>
    <property type="evidence" value="ECO:0007669"/>
    <property type="project" value="InterPro"/>
</dbReference>
<dbReference type="CDD" id="cd00130">
    <property type="entry name" value="PAS"/>
    <property type="match status" value="2"/>
</dbReference>
<dbReference type="InterPro" id="IPR036097">
    <property type="entry name" value="HisK_dim/P_sf"/>
</dbReference>
<evidence type="ECO:0000259" key="14">
    <source>
        <dbReference type="PROSITE" id="PS50109"/>
    </source>
</evidence>
<dbReference type="InterPro" id="IPR035965">
    <property type="entry name" value="PAS-like_dom_sf"/>
</dbReference>
<dbReference type="PROSITE" id="PS50109">
    <property type="entry name" value="HIS_KIN"/>
    <property type="match status" value="1"/>
</dbReference>
<dbReference type="SMART" id="SM00387">
    <property type="entry name" value="HATPase_c"/>
    <property type="match status" value="1"/>
</dbReference>
<evidence type="ECO:0000256" key="10">
    <source>
        <dbReference type="ARBA" id="ARBA00068150"/>
    </source>
</evidence>
<dbReference type="InterPro" id="IPR003661">
    <property type="entry name" value="HisK_dim/P_dom"/>
</dbReference>
<evidence type="ECO:0000256" key="5">
    <source>
        <dbReference type="ARBA" id="ARBA00022741"/>
    </source>
</evidence>
<evidence type="ECO:0000256" key="12">
    <source>
        <dbReference type="SAM" id="Coils"/>
    </source>
</evidence>
<evidence type="ECO:0000256" key="6">
    <source>
        <dbReference type="ARBA" id="ARBA00022777"/>
    </source>
</evidence>
<dbReference type="InterPro" id="IPR011006">
    <property type="entry name" value="CheY-like_superfamily"/>
</dbReference>
<gene>
    <name evidence="17" type="ORF">EOE48_26605</name>
</gene>
<keyword evidence="5" id="KW-0547">Nucleotide-binding</keyword>
<evidence type="ECO:0000259" key="16">
    <source>
        <dbReference type="PROSITE" id="PS50113"/>
    </source>
</evidence>
<evidence type="ECO:0000256" key="13">
    <source>
        <dbReference type="SAM" id="MobiDB-lite"/>
    </source>
</evidence>
<dbReference type="PROSITE" id="PS50110">
    <property type="entry name" value="RESPONSE_REGULATORY"/>
    <property type="match status" value="1"/>
</dbReference>
<organism evidence="17 18">
    <name type="scientific">Methylobacterium oryzihabitans</name>
    <dbReference type="NCBI Taxonomy" id="2499852"/>
    <lineage>
        <taxon>Bacteria</taxon>
        <taxon>Pseudomonadati</taxon>
        <taxon>Pseudomonadota</taxon>
        <taxon>Alphaproteobacteria</taxon>
        <taxon>Hyphomicrobiales</taxon>
        <taxon>Methylobacteriaceae</taxon>
        <taxon>Methylobacterium</taxon>
    </lineage>
</organism>
<dbReference type="InterPro" id="IPR000014">
    <property type="entry name" value="PAS"/>
</dbReference>
<comment type="subunit">
    <text evidence="9">At low DSF concentrations, interacts with RpfF.</text>
</comment>
<name>A0A437NT61_9HYPH</name>
<keyword evidence="3 11" id="KW-0597">Phosphoprotein</keyword>
<keyword evidence="8" id="KW-0902">Two-component regulatory system</keyword>
<dbReference type="Pfam" id="PF02518">
    <property type="entry name" value="HATPase_c"/>
    <property type="match status" value="1"/>
</dbReference>
<dbReference type="InterPro" id="IPR005467">
    <property type="entry name" value="His_kinase_dom"/>
</dbReference>
<keyword evidence="6" id="KW-0418">Kinase</keyword>
<dbReference type="Gene3D" id="3.30.450.20">
    <property type="entry name" value="PAS domain"/>
    <property type="match status" value="2"/>
</dbReference>
<dbReference type="GO" id="GO:0005524">
    <property type="term" value="F:ATP binding"/>
    <property type="evidence" value="ECO:0007669"/>
    <property type="project" value="UniProtKB-KW"/>
</dbReference>
<dbReference type="SUPFAM" id="SSF47384">
    <property type="entry name" value="Homodimeric domain of signal transducing histidine kinase"/>
    <property type="match status" value="1"/>
</dbReference>
<keyword evidence="18" id="KW-1185">Reference proteome</keyword>
<dbReference type="SUPFAM" id="SSF55785">
    <property type="entry name" value="PYP-like sensor domain (PAS domain)"/>
    <property type="match status" value="2"/>
</dbReference>
<dbReference type="Gene3D" id="3.30.565.10">
    <property type="entry name" value="Histidine kinase-like ATPase, C-terminal domain"/>
    <property type="match status" value="1"/>
</dbReference>
<dbReference type="SMART" id="SM00448">
    <property type="entry name" value="REC"/>
    <property type="match status" value="1"/>
</dbReference>
<sequence>MSCSRMGEAAVAAPSESRGRASMDHQSGPPSHPRAGSGDEPAPVRRDPEMLGLPAAALLDALPHKAWLLDAAGATAYANAQARDGHPDLAAGETWTGTGIHPEDRLRGGEVRVAAMARGQASRVTVRLRDRGGEWIWHRVDTSPVPRDDGAPAWMMTAVATEETATERSLETTSNLLLLAQTAAGAGIWDWNMRSGALALSPEGARLHGLPAQACTITSATWTALIEAEDRSALWSAVTQAVSTDTPFMVEVRIRDGSEDVRWIQSRGRVLTDPAGVPSRIVGLTLDVTARKEAERSLAEARDQAEEASRAKSEFLATMSHEIRTPLNAVLGFTDLLLDRPHDPETQRHLGHVHEAGSALLRVVDDILDFSQIEAGRVELDPQPFVVRDLVDGTVSMIRTIAAKKQLRIAVDLDPTLPLQVVGDVGRVRQVLLNLLNNAIKFTPSGSVTLSVHRERTDEGVAWLHFAVNDTGIGISQSQRDRLFRRFSQGDGSIRRHFGGTGLGLAICRRLVALMGGSIGLDSKPGQGSTLWFVLPLPPAPEERQGADDAAPALPAAAGGRILLAEDMPLNQELVRSALAASGYEVDVACDGAEAVEAVLTRSYDVILMDVQMPVMDGLSATRAIRRLPGPVCRVPIIAMTANVLPPQIAQCREAGMDDHIGKPFRREVLSATIARWMSGEAADTAA</sequence>
<dbReference type="SMART" id="SM00388">
    <property type="entry name" value="HisKA"/>
    <property type="match status" value="1"/>
</dbReference>
<evidence type="ECO:0000256" key="3">
    <source>
        <dbReference type="ARBA" id="ARBA00022553"/>
    </source>
</evidence>
<dbReference type="PRINTS" id="PR00344">
    <property type="entry name" value="BCTRLSENSOR"/>
</dbReference>
<feature type="coiled-coil region" evidence="12">
    <location>
        <begin position="291"/>
        <end position="318"/>
    </location>
</feature>
<evidence type="ECO:0000313" key="18">
    <source>
        <dbReference type="Proteomes" id="UP000286997"/>
    </source>
</evidence>
<dbReference type="FunFam" id="3.30.565.10:FF:000010">
    <property type="entry name" value="Sensor histidine kinase RcsC"/>
    <property type="match status" value="1"/>
</dbReference>